<proteinExistence type="predicted"/>
<dbReference type="Pfam" id="PF06156">
    <property type="entry name" value="YabA"/>
    <property type="match status" value="1"/>
</dbReference>
<name>A0A9D9E5I9_9LACO</name>
<dbReference type="PIRSF" id="PIRSF021439">
    <property type="entry name" value="DUF972"/>
    <property type="match status" value="1"/>
</dbReference>
<organism evidence="7 8">
    <name type="scientific">Candidatus Gallilactobacillus intestinavium</name>
    <dbReference type="NCBI Taxonomy" id="2840838"/>
    <lineage>
        <taxon>Bacteria</taxon>
        <taxon>Bacillati</taxon>
        <taxon>Bacillota</taxon>
        <taxon>Bacilli</taxon>
        <taxon>Lactobacillales</taxon>
        <taxon>Lactobacillaceae</taxon>
        <taxon>Lactobacillaceae incertae sedis</taxon>
        <taxon>Candidatus Gallilactobacillus</taxon>
    </lineage>
</organism>
<feature type="coiled-coil region" evidence="6">
    <location>
        <begin position="5"/>
        <end position="60"/>
    </location>
</feature>
<dbReference type="InterPro" id="IPR010377">
    <property type="entry name" value="YabA"/>
</dbReference>
<keyword evidence="3" id="KW-0479">Metal-binding</keyword>
<dbReference type="GO" id="GO:0046872">
    <property type="term" value="F:metal ion binding"/>
    <property type="evidence" value="ECO:0007669"/>
    <property type="project" value="UniProtKB-KW"/>
</dbReference>
<reference evidence="7" key="2">
    <citation type="journal article" date="2021" name="PeerJ">
        <title>Extensive microbial diversity within the chicken gut microbiome revealed by metagenomics and culture.</title>
        <authorList>
            <person name="Gilroy R."/>
            <person name="Ravi A."/>
            <person name="Getino M."/>
            <person name="Pursley I."/>
            <person name="Horton D.L."/>
            <person name="Alikhan N.F."/>
            <person name="Baker D."/>
            <person name="Gharbi K."/>
            <person name="Hall N."/>
            <person name="Watson M."/>
            <person name="Adriaenssens E.M."/>
            <person name="Foster-Nyarko E."/>
            <person name="Jarju S."/>
            <person name="Secka A."/>
            <person name="Antonio M."/>
            <person name="Oren A."/>
            <person name="Chaudhuri R.R."/>
            <person name="La Ragione R."/>
            <person name="Hildebrand F."/>
            <person name="Pallen M.J."/>
        </authorList>
    </citation>
    <scope>NUCLEOTIDE SEQUENCE</scope>
    <source>
        <strain evidence="7">C6-149</strain>
    </source>
</reference>
<dbReference type="EMBL" id="JADIMP010000060">
    <property type="protein sequence ID" value="MBO8441561.1"/>
    <property type="molecule type" value="Genomic_DNA"/>
</dbReference>
<protein>
    <submittedName>
        <fullName evidence="7">DUF972 family protein</fullName>
    </submittedName>
</protein>
<evidence type="ECO:0000256" key="3">
    <source>
        <dbReference type="ARBA" id="ARBA00022723"/>
    </source>
</evidence>
<keyword evidence="1" id="KW-0963">Cytoplasm</keyword>
<reference evidence="7" key="1">
    <citation type="submission" date="2020-10" db="EMBL/GenBank/DDBJ databases">
        <authorList>
            <person name="Gilroy R."/>
        </authorList>
    </citation>
    <scope>NUCLEOTIDE SEQUENCE</scope>
    <source>
        <strain evidence="7">C6-149</strain>
    </source>
</reference>
<sequence>MKNYKKEILIEFNELEAQLRNVSLKVNSLQQKMISLIQENDRLNLENKQLLKLNKEEKKNSSNSLKNLDELYAAGFHICREQYGEHREPDEQCIFCLELLDNIKKNN</sequence>
<comment type="caution">
    <text evidence="7">The sequence shown here is derived from an EMBL/GenBank/DDBJ whole genome shotgun (WGS) entry which is preliminary data.</text>
</comment>
<dbReference type="GO" id="GO:0006260">
    <property type="term" value="P:DNA replication"/>
    <property type="evidence" value="ECO:0007669"/>
    <property type="project" value="UniProtKB-KW"/>
</dbReference>
<keyword evidence="5" id="KW-0236">DNA replication inhibitor</keyword>
<evidence type="ECO:0000256" key="6">
    <source>
        <dbReference type="SAM" id="Coils"/>
    </source>
</evidence>
<dbReference type="GO" id="GO:0008156">
    <property type="term" value="P:negative regulation of DNA replication"/>
    <property type="evidence" value="ECO:0007669"/>
    <property type="project" value="UniProtKB-KW"/>
</dbReference>
<keyword evidence="2" id="KW-0235">DNA replication</keyword>
<evidence type="ECO:0000313" key="8">
    <source>
        <dbReference type="Proteomes" id="UP000823614"/>
    </source>
</evidence>
<dbReference type="AlphaFoldDB" id="A0A9D9E5I9"/>
<keyword evidence="4" id="KW-0862">Zinc</keyword>
<dbReference type="Proteomes" id="UP000823614">
    <property type="component" value="Unassembled WGS sequence"/>
</dbReference>
<evidence type="ECO:0000256" key="1">
    <source>
        <dbReference type="ARBA" id="ARBA00022490"/>
    </source>
</evidence>
<evidence type="ECO:0000313" key="7">
    <source>
        <dbReference type="EMBL" id="MBO8441561.1"/>
    </source>
</evidence>
<gene>
    <name evidence="7" type="ORF">IAA89_03835</name>
</gene>
<keyword evidence="6" id="KW-0175">Coiled coil</keyword>
<accession>A0A9D9E5I9</accession>
<evidence type="ECO:0000256" key="4">
    <source>
        <dbReference type="ARBA" id="ARBA00022833"/>
    </source>
</evidence>
<evidence type="ECO:0000256" key="5">
    <source>
        <dbReference type="ARBA" id="ARBA00022880"/>
    </source>
</evidence>
<evidence type="ECO:0000256" key="2">
    <source>
        <dbReference type="ARBA" id="ARBA00022705"/>
    </source>
</evidence>